<dbReference type="Proteomes" id="UP000624703">
    <property type="component" value="Unassembled WGS sequence"/>
</dbReference>
<feature type="domain" description="Phosphoribosyltransferase" evidence="5">
    <location>
        <begin position="7"/>
        <end position="146"/>
    </location>
</feature>
<evidence type="ECO:0000313" key="6">
    <source>
        <dbReference type="EMBL" id="MBK1791393.1"/>
    </source>
</evidence>
<comment type="function">
    <text evidence="4">Also displays a weak uracil phosphoribosyltransferase activity which is not physiologically significant.</text>
</comment>
<gene>
    <name evidence="4 6" type="primary">pyrR</name>
    <name evidence="6" type="ORF">JIN82_09545</name>
</gene>
<dbReference type="NCBIfam" id="NF003549">
    <property type="entry name" value="PRK05205.1-5"/>
    <property type="match status" value="1"/>
</dbReference>
<dbReference type="InterPro" id="IPR023050">
    <property type="entry name" value="PyrR"/>
</dbReference>
<dbReference type="GO" id="GO:0004845">
    <property type="term" value="F:uracil phosphoribosyltransferase activity"/>
    <property type="evidence" value="ECO:0007669"/>
    <property type="project" value="UniProtKB-UniRule"/>
</dbReference>
<comment type="catalytic activity">
    <reaction evidence="4">
        <text>UMP + diphosphate = 5-phospho-alpha-D-ribose 1-diphosphate + uracil</text>
        <dbReference type="Rhea" id="RHEA:13017"/>
        <dbReference type="ChEBI" id="CHEBI:17568"/>
        <dbReference type="ChEBI" id="CHEBI:33019"/>
        <dbReference type="ChEBI" id="CHEBI:57865"/>
        <dbReference type="ChEBI" id="CHEBI:58017"/>
        <dbReference type="EC" id="2.4.2.9"/>
    </reaction>
</comment>
<keyword evidence="2 4" id="KW-0805">Transcription regulation</keyword>
<dbReference type="InterPro" id="IPR029057">
    <property type="entry name" value="PRTase-like"/>
</dbReference>
<evidence type="ECO:0000259" key="5">
    <source>
        <dbReference type="Pfam" id="PF00156"/>
    </source>
</evidence>
<dbReference type="PANTHER" id="PTHR11608">
    <property type="entry name" value="BIFUNCTIONAL PROTEIN PYRR"/>
    <property type="match status" value="1"/>
</dbReference>
<dbReference type="InterPro" id="IPR050137">
    <property type="entry name" value="PyrR_bifunctional"/>
</dbReference>
<keyword evidence="3 4" id="KW-0804">Transcription</keyword>
<feature type="short sequence motif" description="PRPP-binding" evidence="4">
    <location>
        <begin position="92"/>
        <end position="104"/>
    </location>
</feature>
<name>A0A8J7MEV8_9BACT</name>
<dbReference type="Pfam" id="PF00156">
    <property type="entry name" value="Pribosyltran"/>
    <property type="match status" value="1"/>
</dbReference>
<dbReference type="AlphaFoldDB" id="A0A8J7MEV8"/>
<dbReference type="RefSeq" id="WP_200311400.1">
    <property type="nucleotide sequence ID" value="NZ_JAENIM010000039.1"/>
</dbReference>
<dbReference type="HAMAP" id="MF_01219">
    <property type="entry name" value="PyrR"/>
    <property type="match status" value="1"/>
</dbReference>
<accession>A0A8J7MEV8</accession>
<keyword evidence="7" id="KW-1185">Reference proteome</keyword>
<dbReference type="Gene3D" id="3.40.50.2020">
    <property type="match status" value="1"/>
</dbReference>
<protein>
    <recommendedName>
        <fullName evidence="4">Bifunctional protein PyrR</fullName>
    </recommendedName>
    <domain>
        <recommendedName>
            <fullName evidence="4">Pyrimidine operon regulatory protein</fullName>
        </recommendedName>
    </domain>
    <domain>
        <recommendedName>
            <fullName evidence="4">Uracil phosphoribosyltransferase</fullName>
            <shortName evidence="4">UPRTase</shortName>
            <ecNumber evidence="4">2.4.2.9</ecNumber>
        </recommendedName>
    </domain>
</protein>
<sequence>MNMGEDKMAEAVEQLAGAIVEKYAGEKFALIGLRSRGDEVALRLKSQLEAKGVELDFGILDISLYRDDLNHLSANPKLQASEISFAVDGAKVILVDDVLFTGRTVRSAIDALMDYGRPAGVELAVLVDRGHRELPIEPNYVGISIETERLDDVVVHLKNTDGVDEILVHRAQS</sequence>
<evidence type="ECO:0000256" key="2">
    <source>
        <dbReference type="ARBA" id="ARBA00023015"/>
    </source>
</evidence>
<dbReference type="GO" id="GO:0006355">
    <property type="term" value="P:regulation of DNA-templated transcription"/>
    <property type="evidence" value="ECO:0007669"/>
    <property type="project" value="UniProtKB-UniRule"/>
</dbReference>
<dbReference type="InterPro" id="IPR000836">
    <property type="entry name" value="PRTase_dom"/>
</dbReference>
<keyword evidence="4 6" id="KW-0328">Glycosyltransferase</keyword>
<reference evidence="6" key="1">
    <citation type="submission" date="2021-01" db="EMBL/GenBank/DDBJ databases">
        <title>Modified the classification status of verrucomicrobia.</title>
        <authorList>
            <person name="Feng X."/>
        </authorList>
    </citation>
    <scope>NUCLEOTIDE SEQUENCE</scope>
    <source>
        <strain evidence="6">_KCTC 22039</strain>
    </source>
</reference>
<evidence type="ECO:0000256" key="4">
    <source>
        <dbReference type="HAMAP-Rule" id="MF_01219"/>
    </source>
</evidence>
<dbReference type="FunFam" id="3.40.50.2020:FF:000020">
    <property type="entry name" value="Bifunctional protein PyrR"/>
    <property type="match status" value="1"/>
</dbReference>
<evidence type="ECO:0000256" key="1">
    <source>
        <dbReference type="ARBA" id="ARBA00005565"/>
    </source>
</evidence>
<dbReference type="PANTHER" id="PTHR11608:SF0">
    <property type="entry name" value="BIFUNCTIONAL PROTEIN PYRR"/>
    <property type="match status" value="1"/>
</dbReference>
<dbReference type="SUPFAM" id="SSF53271">
    <property type="entry name" value="PRTase-like"/>
    <property type="match status" value="1"/>
</dbReference>
<evidence type="ECO:0000256" key="3">
    <source>
        <dbReference type="ARBA" id="ARBA00023163"/>
    </source>
</evidence>
<dbReference type="NCBIfam" id="NF003545">
    <property type="entry name" value="PRK05205.1-1"/>
    <property type="match status" value="1"/>
</dbReference>
<comment type="similarity">
    <text evidence="1 4">Belongs to the purine/pyrimidine phosphoribosyltransferase family. PyrR subfamily.</text>
</comment>
<proteinExistence type="inferred from homology"/>
<comment type="caution">
    <text evidence="6">The sequence shown here is derived from an EMBL/GenBank/DDBJ whole genome shotgun (WGS) entry which is preliminary data.</text>
</comment>
<keyword evidence="4 6" id="KW-0808">Transferase</keyword>
<evidence type="ECO:0000313" key="7">
    <source>
        <dbReference type="Proteomes" id="UP000624703"/>
    </source>
</evidence>
<comment type="function">
    <text evidence="4">Regulates the transcription of the pyrimidine nucleotide (pyr) operon in response to exogenous pyrimidines.</text>
</comment>
<dbReference type="EC" id="2.4.2.9" evidence="4"/>
<dbReference type="EMBL" id="JAENIM010000039">
    <property type="protein sequence ID" value="MBK1791393.1"/>
    <property type="molecule type" value="Genomic_DNA"/>
</dbReference>
<dbReference type="CDD" id="cd06223">
    <property type="entry name" value="PRTases_typeI"/>
    <property type="match status" value="1"/>
</dbReference>
<organism evidence="6 7">
    <name type="scientific">Persicirhabdus sediminis</name>
    <dbReference type="NCBI Taxonomy" id="454144"/>
    <lineage>
        <taxon>Bacteria</taxon>
        <taxon>Pseudomonadati</taxon>
        <taxon>Verrucomicrobiota</taxon>
        <taxon>Verrucomicrobiia</taxon>
        <taxon>Verrucomicrobiales</taxon>
        <taxon>Verrucomicrobiaceae</taxon>
        <taxon>Persicirhabdus</taxon>
    </lineage>
</organism>